<evidence type="ECO:0000256" key="1">
    <source>
        <dbReference type="SAM" id="Phobius"/>
    </source>
</evidence>
<comment type="caution">
    <text evidence="2">The sequence shown here is derived from an EMBL/GenBank/DDBJ whole genome shotgun (WGS) entry which is preliminary data.</text>
</comment>
<evidence type="ECO:0000313" key="3">
    <source>
        <dbReference type="Proteomes" id="UP000305887"/>
    </source>
</evidence>
<keyword evidence="1" id="KW-0812">Transmembrane</keyword>
<dbReference type="AlphaFoldDB" id="A0A5C4MZ14"/>
<feature type="transmembrane region" description="Helical" evidence="1">
    <location>
        <begin position="46"/>
        <end position="64"/>
    </location>
</feature>
<dbReference type="PIRSF" id="PIRSF015000">
    <property type="entry name" value="UCP01500"/>
    <property type="match status" value="1"/>
</dbReference>
<keyword evidence="1" id="KW-1133">Transmembrane helix</keyword>
<keyword evidence="1" id="KW-0472">Membrane</keyword>
<proteinExistence type="predicted"/>
<dbReference type="EMBL" id="VDFU01000004">
    <property type="protein sequence ID" value="TNC51480.1"/>
    <property type="molecule type" value="Genomic_DNA"/>
</dbReference>
<name>A0A5C4MZ14_9RHOB</name>
<dbReference type="Pfam" id="PF10028">
    <property type="entry name" value="DUF2270"/>
    <property type="match status" value="1"/>
</dbReference>
<dbReference type="RefSeq" id="WP_139075550.1">
    <property type="nucleotide sequence ID" value="NZ_VDFU01000004.1"/>
</dbReference>
<reference evidence="2 3" key="1">
    <citation type="submission" date="2019-06" db="EMBL/GenBank/DDBJ databases">
        <title>YIM 131921 draft genome.</title>
        <authorList>
            <person name="Jiang L."/>
        </authorList>
    </citation>
    <scope>NUCLEOTIDE SEQUENCE [LARGE SCALE GENOMIC DNA]</scope>
    <source>
        <strain evidence="2 3">YIM 131921</strain>
    </source>
</reference>
<feature type="transmembrane region" description="Helical" evidence="1">
    <location>
        <begin position="188"/>
        <end position="212"/>
    </location>
</feature>
<keyword evidence="3" id="KW-1185">Reference proteome</keyword>
<gene>
    <name evidence="2" type="ORF">FHG66_04725</name>
</gene>
<dbReference type="Proteomes" id="UP000305887">
    <property type="component" value="Unassembled WGS sequence"/>
</dbReference>
<feature type="transmembrane region" description="Helical" evidence="1">
    <location>
        <begin position="70"/>
        <end position="88"/>
    </location>
</feature>
<sequence>MAKPSEVEDRPLPALPSLGPAEIGALAHLYRAEVYRGTVWRSRLDTTTNWSIVTLGLALSLTFAAPDASALPLLLVGILILVFLFIEARRYRYFNVWRERSRLMETRFLVPLLEGRHAEPAWREALAHEYQAPRYPISTLTALARRIRSNYVYILVVHMLAYLGKLVEHPTPARSAAEVVERAAVGPLPGWLVLSGGGLYVLVWVGLALWAFMAGAGPDADDDAPEG</sequence>
<accession>A0A5C4MZ14</accession>
<protein>
    <submittedName>
        <fullName evidence="2">DUF2270 domain-containing protein</fullName>
    </submittedName>
</protein>
<organism evidence="2 3">
    <name type="scientific">Rubellimicrobium rubrum</name>
    <dbReference type="NCBI Taxonomy" id="2585369"/>
    <lineage>
        <taxon>Bacteria</taxon>
        <taxon>Pseudomonadati</taxon>
        <taxon>Pseudomonadota</taxon>
        <taxon>Alphaproteobacteria</taxon>
        <taxon>Rhodobacterales</taxon>
        <taxon>Roseobacteraceae</taxon>
        <taxon>Rubellimicrobium</taxon>
    </lineage>
</organism>
<evidence type="ECO:0000313" key="2">
    <source>
        <dbReference type="EMBL" id="TNC51480.1"/>
    </source>
</evidence>
<dbReference type="InterPro" id="IPR014470">
    <property type="entry name" value="UCP01500"/>
</dbReference>
<dbReference type="OrthoDB" id="9815569at2"/>